<organism evidence="10 11">
    <name type="scientific">Tieghemostelium lacteum</name>
    <name type="common">Slime mold</name>
    <name type="synonym">Dictyostelium lacteum</name>
    <dbReference type="NCBI Taxonomy" id="361077"/>
    <lineage>
        <taxon>Eukaryota</taxon>
        <taxon>Amoebozoa</taxon>
        <taxon>Evosea</taxon>
        <taxon>Eumycetozoa</taxon>
        <taxon>Dictyostelia</taxon>
        <taxon>Dictyosteliales</taxon>
        <taxon>Raperosteliaceae</taxon>
        <taxon>Tieghemostelium</taxon>
    </lineage>
</organism>
<name>A0A151ZBU4_TIELA</name>
<dbReference type="InParanoid" id="A0A151ZBU4"/>
<evidence type="ECO:0000313" key="10">
    <source>
        <dbReference type="EMBL" id="KYQ91364.1"/>
    </source>
</evidence>
<evidence type="ECO:0000256" key="3">
    <source>
        <dbReference type="ARBA" id="ARBA00022692"/>
    </source>
</evidence>
<evidence type="ECO:0000259" key="9">
    <source>
        <dbReference type="PROSITE" id="PS50893"/>
    </source>
</evidence>
<dbReference type="FunFam" id="3.40.50.300:FF:002300">
    <property type="entry name" value="ABC transporter G family protein"/>
    <property type="match status" value="1"/>
</dbReference>
<gene>
    <name evidence="10" type="ORF">DLAC_08318</name>
</gene>
<feature type="transmembrane region" description="Helical" evidence="8">
    <location>
        <begin position="375"/>
        <end position="396"/>
    </location>
</feature>
<accession>A0A151ZBU4</accession>
<feature type="transmembrane region" description="Helical" evidence="8">
    <location>
        <begin position="516"/>
        <end position="536"/>
    </location>
</feature>
<keyword evidence="5" id="KW-0067">ATP-binding</keyword>
<evidence type="ECO:0000256" key="7">
    <source>
        <dbReference type="ARBA" id="ARBA00023136"/>
    </source>
</evidence>
<dbReference type="FunCoup" id="A0A151ZBU4">
    <property type="interactions" value="19"/>
</dbReference>
<feature type="transmembrane region" description="Helical" evidence="8">
    <location>
        <begin position="449"/>
        <end position="475"/>
    </location>
</feature>
<keyword evidence="2" id="KW-0813">Transport</keyword>
<dbReference type="InterPro" id="IPR013525">
    <property type="entry name" value="ABC2_TM"/>
</dbReference>
<evidence type="ECO:0000313" key="11">
    <source>
        <dbReference type="Proteomes" id="UP000076078"/>
    </source>
</evidence>
<dbReference type="STRING" id="361077.A0A151ZBU4"/>
<evidence type="ECO:0000256" key="1">
    <source>
        <dbReference type="ARBA" id="ARBA00004141"/>
    </source>
</evidence>
<sequence>MTDTTIEMISTESSSTSITHHPTIVKSKSQLTLRRNVTISFQNLCYSVDVKKKEPMQILKNISGTVNPGELVSVMGPSGSGKTTLLDILANRKEAGHITGTLLINGQEIDDDYKRLCSYIVQEDVLLPTMTVRETLRFYADLKLPSSWTNREKNERIDSVLDQIGLTHRADAKIGGMLPGGLHIRGLSGGEKRRTTLGCGLITSPSIILLDEPTSGLDSTAAMQVMKTLVTLTQEKNVTVICSIHQPRSEIFRLFTKSLVLADGRLVYYGSEAVQHFSALGYPFPDQTNPADYILDVVTQIRDTGKAHEISDKLSQEYQNQSLNEATQNGGDDQTALFQVKKKKISAFNNNMWVQFGVLMRRTGWDFVRNPANSLVRFAVAVLVGLLFGACFANLPMTATGVQARAGVLFYLAVNMVLQPFCSISLFISKRTLFNAERAARLYHSLPYYLAMMFYEIIACIVTAFTIGTIAYWFADLNPGADNYFFCMCILTLAHLAGDFFILFLSCLTVQIDTTFAVGAGITTIYQLWSSFFVHVDKLPQSFQWLHYINFLFYSFRALMANEFEGTTMDCGLPEGCPTGVDILNSFGMEDTRKGIDLIIVSSFALGFFIMVYLCLHYLHREKR</sequence>
<evidence type="ECO:0000256" key="6">
    <source>
        <dbReference type="ARBA" id="ARBA00022989"/>
    </source>
</evidence>
<reference evidence="10 11" key="1">
    <citation type="submission" date="2015-12" db="EMBL/GenBank/DDBJ databases">
        <title>Dictyostelia acquired genes for synthesis and detection of signals that induce cell-type specialization by lateral gene transfer from prokaryotes.</title>
        <authorList>
            <person name="Gloeckner G."/>
            <person name="Schaap P."/>
        </authorList>
    </citation>
    <scope>NUCLEOTIDE SEQUENCE [LARGE SCALE GENOMIC DNA]</scope>
    <source>
        <strain evidence="10 11">TK</strain>
    </source>
</reference>
<dbReference type="GO" id="GO:0031288">
    <property type="term" value="P:sorocarp morphogenesis"/>
    <property type="evidence" value="ECO:0007669"/>
    <property type="project" value="UniProtKB-ARBA"/>
</dbReference>
<dbReference type="Pfam" id="PF00005">
    <property type="entry name" value="ABC_tran"/>
    <property type="match status" value="1"/>
</dbReference>
<keyword evidence="11" id="KW-1185">Reference proteome</keyword>
<comment type="caution">
    <text evidence="10">The sequence shown here is derived from an EMBL/GenBank/DDBJ whole genome shotgun (WGS) entry which is preliminary data.</text>
</comment>
<keyword evidence="3 8" id="KW-0812">Transmembrane</keyword>
<dbReference type="GO" id="GO:0005524">
    <property type="term" value="F:ATP binding"/>
    <property type="evidence" value="ECO:0007669"/>
    <property type="project" value="UniProtKB-KW"/>
</dbReference>
<dbReference type="PANTHER" id="PTHR48041:SF81">
    <property type="entry name" value="ABC TRANSPORTER G FAMILY MEMBER 22"/>
    <property type="match status" value="1"/>
</dbReference>
<feature type="transmembrane region" description="Helical" evidence="8">
    <location>
        <begin position="408"/>
        <end position="428"/>
    </location>
</feature>
<dbReference type="OrthoDB" id="26425at2759"/>
<dbReference type="SUPFAM" id="SSF52540">
    <property type="entry name" value="P-loop containing nucleoside triphosphate hydrolases"/>
    <property type="match status" value="1"/>
</dbReference>
<evidence type="ECO:0000256" key="4">
    <source>
        <dbReference type="ARBA" id="ARBA00022741"/>
    </source>
</evidence>
<dbReference type="AlphaFoldDB" id="A0A151ZBU4"/>
<protein>
    <submittedName>
        <fullName evidence="10">ABC transporter G family protein</fullName>
    </submittedName>
</protein>
<dbReference type="InterPro" id="IPR027417">
    <property type="entry name" value="P-loop_NTPase"/>
</dbReference>
<evidence type="ECO:0000256" key="5">
    <source>
        <dbReference type="ARBA" id="ARBA00022840"/>
    </source>
</evidence>
<feature type="transmembrane region" description="Helical" evidence="8">
    <location>
        <begin position="598"/>
        <end position="619"/>
    </location>
</feature>
<feature type="transmembrane region" description="Helical" evidence="8">
    <location>
        <begin position="481"/>
        <end position="504"/>
    </location>
</feature>
<dbReference type="GO" id="GO:0016020">
    <property type="term" value="C:membrane"/>
    <property type="evidence" value="ECO:0007669"/>
    <property type="project" value="UniProtKB-SubCell"/>
</dbReference>
<dbReference type="InterPro" id="IPR003439">
    <property type="entry name" value="ABC_transporter-like_ATP-bd"/>
</dbReference>
<dbReference type="OMA" id="KWNCLFI"/>
<dbReference type="GO" id="GO:0140359">
    <property type="term" value="F:ABC-type transporter activity"/>
    <property type="evidence" value="ECO:0007669"/>
    <property type="project" value="InterPro"/>
</dbReference>
<dbReference type="CDD" id="cd03213">
    <property type="entry name" value="ABCG_EPDR"/>
    <property type="match status" value="1"/>
</dbReference>
<evidence type="ECO:0000256" key="8">
    <source>
        <dbReference type="SAM" id="Phobius"/>
    </source>
</evidence>
<dbReference type="InterPro" id="IPR043926">
    <property type="entry name" value="ABCG_dom"/>
</dbReference>
<evidence type="ECO:0000256" key="2">
    <source>
        <dbReference type="ARBA" id="ARBA00022448"/>
    </source>
</evidence>
<keyword evidence="4" id="KW-0547">Nucleotide-binding</keyword>
<dbReference type="Gene3D" id="3.40.50.300">
    <property type="entry name" value="P-loop containing nucleotide triphosphate hydrolases"/>
    <property type="match status" value="1"/>
</dbReference>
<dbReference type="GO" id="GO:0031152">
    <property type="term" value="P:aggregation involved in sorocarp development"/>
    <property type="evidence" value="ECO:0007669"/>
    <property type="project" value="UniProtKB-ARBA"/>
</dbReference>
<dbReference type="Pfam" id="PF01061">
    <property type="entry name" value="ABC2_membrane"/>
    <property type="match status" value="1"/>
</dbReference>
<dbReference type="InterPro" id="IPR050352">
    <property type="entry name" value="ABCG_transporters"/>
</dbReference>
<feature type="domain" description="ABC transporter" evidence="9">
    <location>
        <begin position="39"/>
        <end position="288"/>
    </location>
</feature>
<dbReference type="Pfam" id="PF19055">
    <property type="entry name" value="ABC2_membrane_7"/>
    <property type="match status" value="1"/>
</dbReference>
<dbReference type="Proteomes" id="UP000076078">
    <property type="component" value="Unassembled WGS sequence"/>
</dbReference>
<dbReference type="GO" id="GO:0016887">
    <property type="term" value="F:ATP hydrolysis activity"/>
    <property type="evidence" value="ECO:0007669"/>
    <property type="project" value="InterPro"/>
</dbReference>
<dbReference type="PANTHER" id="PTHR48041">
    <property type="entry name" value="ABC TRANSPORTER G FAMILY MEMBER 28"/>
    <property type="match status" value="1"/>
</dbReference>
<comment type="subcellular location">
    <subcellularLocation>
        <location evidence="1">Membrane</location>
        <topology evidence="1">Multi-pass membrane protein</topology>
    </subcellularLocation>
</comment>
<keyword evidence="6 8" id="KW-1133">Transmembrane helix</keyword>
<dbReference type="InterPro" id="IPR003593">
    <property type="entry name" value="AAA+_ATPase"/>
</dbReference>
<keyword evidence="7 8" id="KW-0472">Membrane</keyword>
<dbReference type="SMART" id="SM00382">
    <property type="entry name" value="AAA"/>
    <property type="match status" value="1"/>
</dbReference>
<dbReference type="PROSITE" id="PS50893">
    <property type="entry name" value="ABC_TRANSPORTER_2"/>
    <property type="match status" value="1"/>
</dbReference>
<dbReference type="EMBL" id="LODT01000035">
    <property type="protein sequence ID" value="KYQ91364.1"/>
    <property type="molecule type" value="Genomic_DNA"/>
</dbReference>
<proteinExistence type="predicted"/>